<evidence type="ECO:0000313" key="1">
    <source>
        <dbReference type="EMBL" id="VBB43796.1"/>
    </source>
</evidence>
<sequence length="38" mass="4537">MKKSLRFRGVVDPLGEGWMDVRTPGVLKDIWEWTLWSF</sequence>
<gene>
    <name evidence="1" type="ORF">TRIP_B320014</name>
</gene>
<protein>
    <submittedName>
        <fullName evidence="1">Uncharacterized protein</fullName>
    </submittedName>
</protein>
<accession>A0A653A6U0</accession>
<proteinExistence type="predicted"/>
<name>A0A653A6U0_UNCDX</name>
<dbReference type="EMBL" id="UPXX01000026">
    <property type="protein sequence ID" value="VBB43796.1"/>
    <property type="molecule type" value="Genomic_DNA"/>
</dbReference>
<dbReference type="AlphaFoldDB" id="A0A653A6U0"/>
<organism evidence="1">
    <name type="scientific">Uncultured Desulfatiglans sp</name>
    <dbReference type="NCBI Taxonomy" id="1748965"/>
    <lineage>
        <taxon>Bacteria</taxon>
        <taxon>Pseudomonadati</taxon>
        <taxon>Thermodesulfobacteriota</taxon>
        <taxon>Desulfobacteria</taxon>
        <taxon>Desulfatiglandales</taxon>
        <taxon>Desulfatiglandaceae</taxon>
        <taxon>Desulfatiglans</taxon>
        <taxon>environmental samples</taxon>
    </lineage>
</organism>
<reference evidence="1" key="1">
    <citation type="submission" date="2018-07" db="EMBL/GenBank/DDBJ databases">
        <authorList>
            <consortium name="Genoscope - CEA"/>
            <person name="William W."/>
        </authorList>
    </citation>
    <scope>NUCLEOTIDE SEQUENCE</scope>
    <source>
        <strain evidence="1">IK1</strain>
    </source>
</reference>